<dbReference type="NCBIfam" id="TIGR03998">
    <property type="entry name" value="thiol_BshC"/>
    <property type="match status" value="1"/>
</dbReference>
<dbReference type="STRING" id="1462996.AWM70_11345"/>
<dbReference type="HAMAP" id="MF_01867">
    <property type="entry name" value="BshC"/>
    <property type="match status" value="1"/>
</dbReference>
<organism evidence="5 6">
    <name type="scientific">Paenibacillus yonginensis</name>
    <dbReference type="NCBI Taxonomy" id="1462996"/>
    <lineage>
        <taxon>Bacteria</taxon>
        <taxon>Bacillati</taxon>
        <taxon>Bacillota</taxon>
        <taxon>Bacilli</taxon>
        <taxon>Bacillales</taxon>
        <taxon>Paenibacillaceae</taxon>
        <taxon>Paenibacillus</taxon>
    </lineage>
</organism>
<dbReference type="EC" id="6.-.-.-" evidence="2"/>
<evidence type="ECO:0000256" key="2">
    <source>
        <dbReference type="HAMAP-Rule" id="MF_01867"/>
    </source>
</evidence>
<keyword evidence="6" id="KW-1185">Reference proteome</keyword>
<dbReference type="AlphaFoldDB" id="A0A1B1N128"/>
<feature type="domain" description="Bacillithiol biosynthesis BshC C-terminal coiled-coil" evidence="4">
    <location>
        <begin position="383"/>
        <end position="539"/>
    </location>
</feature>
<comment type="similarity">
    <text evidence="2">Belongs to the BshC family.</text>
</comment>
<evidence type="ECO:0000259" key="4">
    <source>
        <dbReference type="Pfam" id="PF24850"/>
    </source>
</evidence>
<dbReference type="PIRSF" id="PIRSF012535">
    <property type="entry name" value="UCP012535"/>
    <property type="match status" value="1"/>
</dbReference>
<dbReference type="Pfam" id="PF10079">
    <property type="entry name" value="Rossmann-like_BshC"/>
    <property type="match status" value="1"/>
</dbReference>
<name>A0A1B1N128_9BACL</name>
<dbReference type="InterPro" id="IPR055398">
    <property type="entry name" value="Rossmann-like_BshC"/>
</dbReference>
<protein>
    <recommendedName>
        <fullName evidence="2">Putative cysteine ligase BshC</fullName>
        <ecNumber evidence="2">6.-.-.-</ecNumber>
    </recommendedName>
</protein>
<dbReference type="InterPro" id="IPR018247">
    <property type="entry name" value="EF_Hand_1_Ca_BS"/>
</dbReference>
<keyword evidence="1 2" id="KW-0436">Ligase</keyword>
<dbReference type="Pfam" id="PF24850">
    <property type="entry name" value="CC_BshC"/>
    <property type="match status" value="1"/>
</dbReference>
<dbReference type="PROSITE" id="PS00018">
    <property type="entry name" value="EF_HAND_1"/>
    <property type="match status" value="1"/>
</dbReference>
<dbReference type="InterPro" id="IPR055399">
    <property type="entry name" value="CC_BshC"/>
</dbReference>
<evidence type="ECO:0000259" key="3">
    <source>
        <dbReference type="Pfam" id="PF10079"/>
    </source>
</evidence>
<reference evidence="5 6" key="1">
    <citation type="submission" date="2016-01" db="EMBL/GenBank/DDBJ databases">
        <title>Complete Genome Sequence of Paenibacillus yonginensis DCY84, a novel Plant Growth-Promoting Bacteria with Elicitation of Induced Systemic Resistance.</title>
        <authorList>
            <person name="Kim Y.J."/>
            <person name="Yang D.C."/>
            <person name="Sukweenadhi J."/>
        </authorList>
    </citation>
    <scope>NUCLEOTIDE SEQUENCE [LARGE SCALE GENOMIC DNA]</scope>
    <source>
        <strain evidence="5 6">DCY84</strain>
    </source>
</reference>
<sequence>MKIIDKPLSARQPLAAALTADFSSVAHLYQSDASKPANWQARLEWLDHNEDNRINRQDVVNVLRSYNERHNAHPRVGESLNRLEQKGTAVIVGGQQSGLFTGPMLVIYKAATIIKAARKAEAELGRPVVPVFWIAGEDHDWDESNHTYVLSTELKVTRIRMHRDDDLRTPVSYTTVKASEWSRVIEELNELLPDTEFKPQLLADLRESAAETLSLSFARLLGKLFGAYGLVLLDSADPELRKLEKDMFASIIREGDALTASYIEAARQIREMGLEEQAEVAEDGANLFYLQDQKRLLLFRSGDRYQDRSGRVSFTREQLLEQIEQHPERFSNNVLTRPLMQDALLPVLGFVLGDGEIAYWALLKKAFGVLNLQMPLLLPRMSFTVVDGTLQKYMDQYGLTFEEVRDHFQQRKSAWLNQQDNVHVDERFAEVKEAFTRLYDPLIEQLGTIEKGLVRLGGTNKERILAQMDYLQGKAKDALATANEATLRHWDRIYLSLMPQDKLQERVYNIFYYLNRYGTDFMEQLMEIPYETNACHKLILL</sequence>
<proteinExistence type="inferred from homology"/>
<dbReference type="OrthoDB" id="9765151at2"/>
<dbReference type="Proteomes" id="UP000092573">
    <property type="component" value="Chromosome"/>
</dbReference>
<dbReference type="RefSeq" id="WP_068696453.1">
    <property type="nucleotide sequence ID" value="NZ_CP014167.1"/>
</dbReference>
<comment type="function">
    <text evidence="2">Involved in bacillithiol (BSH) biosynthesis. May catalyze the last step of the pathway, the addition of cysteine to glucosamine malate (GlcN-Mal) to generate BSH.</text>
</comment>
<evidence type="ECO:0000313" key="5">
    <source>
        <dbReference type="EMBL" id="ANS75121.1"/>
    </source>
</evidence>
<dbReference type="GO" id="GO:0016874">
    <property type="term" value="F:ligase activity"/>
    <property type="evidence" value="ECO:0007669"/>
    <property type="project" value="UniProtKB-UniRule"/>
</dbReference>
<evidence type="ECO:0000313" key="6">
    <source>
        <dbReference type="Proteomes" id="UP000092573"/>
    </source>
</evidence>
<dbReference type="KEGG" id="pyg:AWM70_11345"/>
<dbReference type="InterPro" id="IPR011199">
    <property type="entry name" value="Bacillithiol_biosynth_BshC"/>
</dbReference>
<evidence type="ECO:0000256" key="1">
    <source>
        <dbReference type="ARBA" id="ARBA00022598"/>
    </source>
</evidence>
<gene>
    <name evidence="2" type="primary">bshC</name>
    <name evidence="5" type="ORF">AWM70_11345</name>
</gene>
<dbReference type="EMBL" id="CP014167">
    <property type="protein sequence ID" value="ANS75121.1"/>
    <property type="molecule type" value="Genomic_DNA"/>
</dbReference>
<feature type="domain" description="Bacillithiol biosynthesis BshC N-terminal Rossmann-like" evidence="3">
    <location>
        <begin position="7"/>
        <end position="381"/>
    </location>
</feature>
<accession>A0A1B1N128</accession>